<gene>
    <name evidence="1" type="ORF">ACFS7Y_19005</name>
</gene>
<evidence type="ECO:0008006" key="3">
    <source>
        <dbReference type="Google" id="ProtNLM"/>
    </source>
</evidence>
<proteinExistence type="predicted"/>
<evidence type="ECO:0000313" key="2">
    <source>
        <dbReference type="Proteomes" id="UP001597525"/>
    </source>
</evidence>
<keyword evidence="2" id="KW-1185">Reference proteome</keyword>
<name>A0ABW6BJM4_9SPHI</name>
<reference evidence="2" key="1">
    <citation type="journal article" date="2019" name="Int. J. Syst. Evol. Microbiol.">
        <title>The Global Catalogue of Microorganisms (GCM) 10K type strain sequencing project: providing services to taxonomists for standard genome sequencing and annotation.</title>
        <authorList>
            <consortium name="The Broad Institute Genomics Platform"/>
            <consortium name="The Broad Institute Genome Sequencing Center for Infectious Disease"/>
            <person name="Wu L."/>
            <person name="Ma J."/>
        </authorList>
    </citation>
    <scope>NUCLEOTIDE SEQUENCE [LARGE SCALE GENOMIC DNA]</scope>
    <source>
        <strain evidence="2">KCTC 22814</strain>
    </source>
</reference>
<dbReference type="RefSeq" id="WP_320182264.1">
    <property type="nucleotide sequence ID" value="NZ_CP138332.1"/>
</dbReference>
<protein>
    <recommendedName>
        <fullName evidence="3">Competence protein J (ComJ)</fullName>
    </recommendedName>
</protein>
<dbReference type="EMBL" id="JBHUPB010000012">
    <property type="protein sequence ID" value="MFD2969492.1"/>
    <property type="molecule type" value="Genomic_DNA"/>
</dbReference>
<accession>A0ABW6BJM4</accession>
<organism evidence="1 2">
    <name type="scientific">Sphingobacterium bambusae</name>
    <dbReference type="NCBI Taxonomy" id="662858"/>
    <lineage>
        <taxon>Bacteria</taxon>
        <taxon>Pseudomonadati</taxon>
        <taxon>Bacteroidota</taxon>
        <taxon>Sphingobacteriia</taxon>
        <taxon>Sphingobacteriales</taxon>
        <taxon>Sphingobacteriaceae</taxon>
        <taxon>Sphingobacterium</taxon>
    </lineage>
</organism>
<sequence length="156" mass="17524">MTHQLDFFTQYGQFYLADKDAIHGGDGPDFWSDAAHSERLAVDEGFLGVVIENDECMAKASLSILESAPEIDASEDADHIVEASIELKSGCLQVLDCPNSFVMLEIPLEKACYRVRIYGYSLDLAYQPQPEDYLHIAIWKADFAPKVVLRQWISGY</sequence>
<dbReference type="Proteomes" id="UP001597525">
    <property type="component" value="Unassembled WGS sequence"/>
</dbReference>
<comment type="caution">
    <text evidence="1">The sequence shown here is derived from an EMBL/GenBank/DDBJ whole genome shotgun (WGS) entry which is preliminary data.</text>
</comment>
<evidence type="ECO:0000313" key="1">
    <source>
        <dbReference type="EMBL" id="MFD2969492.1"/>
    </source>
</evidence>